<dbReference type="AlphaFoldDB" id="A0AAJ0I2R9"/>
<dbReference type="EMBL" id="JAULSX010000006">
    <property type="protein sequence ID" value="KAK3488663.1"/>
    <property type="molecule type" value="Genomic_DNA"/>
</dbReference>
<evidence type="ECO:0000313" key="2">
    <source>
        <dbReference type="Proteomes" id="UP001285908"/>
    </source>
</evidence>
<organism evidence="1 2">
    <name type="scientific">Neurospora hispaniola</name>
    <dbReference type="NCBI Taxonomy" id="588809"/>
    <lineage>
        <taxon>Eukaryota</taxon>
        <taxon>Fungi</taxon>
        <taxon>Dikarya</taxon>
        <taxon>Ascomycota</taxon>
        <taxon>Pezizomycotina</taxon>
        <taxon>Sordariomycetes</taxon>
        <taxon>Sordariomycetidae</taxon>
        <taxon>Sordariales</taxon>
        <taxon>Sordariaceae</taxon>
        <taxon>Neurospora</taxon>
    </lineage>
</organism>
<name>A0AAJ0I2R9_9PEZI</name>
<evidence type="ECO:0000313" key="1">
    <source>
        <dbReference type="EMBL" id="KAK3488663.1"/>
    </source>
</evidence>
<proteinExistence type="predicted"/>
<reference evidence="1 2" key="1">
    <citation type="journal article" date="2023" name="Mol. Phylogenet. Evol.">
        <title>Genome-scale phylogeny and comparative genomics of the fungal order Sordariales.</title>
        <authorList>
            <person name="Hensen N."/>
            <person name="Bonometti L."/>
            <person name="Westerberg I."/>
            <person name="Brannstrom I.O."/>
            <person name="Guillou S."/>
            <person name="Cros-Aarteil S."/>
            <person name="Calhoun S."/>
            <person name="Haridas S."/>
            <person name="Kuo A."/>
            <person name="Mondo S."/>
            <person name="Pangilinan J."/>
            <person name="Riley R."/>
            <person name="LaButti K."/>
            <person name="Andreopoulos B."/>
            <person name="Lipzen A."/>
            <person name="Chen C."/>
            <person name="Yan M."/>
            <person name="Daum C."/>
            <person name="Ng V."/>
            <person name="Clum A."/>
            <person name="Steindorff A."/>
            <person name="Ohm R.A."/>
            <person name="Martin F."/>
            <person name="Silar P."/>
            <person name="Natvig D.O."/>
            <person name="Lalanne C."/>
            <person name="Gautier V."/>
            <person name="Ament-Velasquez S.L."/>
            <person name="Kruys A."/>
            <person name="Hutchinson M.I."/>
            <person name="Powell A.J."/>
            <person name="Barry K."/>
            <person name="Miller A.N."/>
            <person name="Grigoriev I.V."/>
            <person name="Debuchy R."/>
            <person name="Gladieux P."/>
            <person name="Hiltunen Thoren M."/>
            <person name="Johannesson H."/>
        </authorList>
    </citation>
    <scope>NUCLEOTIDE SEQUENCE [LARGE SCALE GENOMIC DNA]</scope>
    <source>
        <strain evidence="1 2">FGSC 10403</strain>
    </source>
</reference>
<feature type="non-terminal residue" evidence="1">
    <location>
        <position position="1"/>
    </location>
</feature>
<accession>A0AAJ0I2R9</accession>
<keyword evidence="2" id="KW-1185">Reference proteome</keyword>
<sequence>APCNNIHSAPTCFNPVSVGHLSPDLQLPSLRHPLISRLELVKSLLVHHRP</sequence>
<protein>
    <submittedName>
        <fullName evidence="1">Uncharacterized protein</fullName>
    </submittedName>
</protein>
<comment type="caution">
    <text evidence="1">The sequence shown here is derived from an EMBL/GenBank/DDBJ whole genome shotgun (WGS) entry which is preliminary data.</text>
</comment>
<dbReference type="Proteomes" id="UP001285908">
    <property type="component" value="Unassembled WGS sequence"/>
</dbReference>
<dbReference type="GeneID" id="87872815"/>
<dbReference type="RefSeq" id="XP_062690370.1">
    <property type="nucleotide sequence ID" value="XM_062835193.1"/>
</dbReference>
<gene>
    <name evidence="1" type="ORF">B0T23DRAFT_320796</name>
</gene>